<feature type="domain" description="Lon proteolytic" evidence="1">
    <location>
        <begin position="117"/>
        <end position="146"/>
    </location>
</feature>
<dbReference type="Proteomes" id="UP001497522">
    <property type="component" value="Chromosome 2"/>
</dbReference>
<evidence type="ECO:0000313" key="2">
    <source>
        <dbReference type="EMBL" id="CAK9872056.1"/>
    </source>
</evidence>
<dbReference type="Pfam" id="PF05362">
    <property type="entry name" value="Lon_C"/>
    <property type="match status" value="1"/>
</dbReference>
<reference evidence="2 3" key="1">
    <citation type="submission" date="2024-03" db="EMBL/GenBank/DDBJ databases">
        <authorList>
            <consortium name="ELIXIR-Norway"/>
            <consortium name="Elixir Norway"/>
        </authorList>
    </citation>
    <scope>NUCLEOTIDE SEQUENCE [LARGE SCALE GENOMIC DNA]</scope>
</reference>
<name>A0ABP1BA02_9BRYO</name>
<dbReference type="InterPro" id="IPR008269">
    <property type="entry name" value="Lon_proteolytic"/>
</dbReference>
<protein>
    <recommendedName>
        <fullName evidence="1">Lon proteolytic domain-containing protein</fullName>
    </recommendedName>
</protein>
<dbReference type="EMBL" id="OZ023703">
    <property type="protein sequence ID" value="CAK9872056.1"/>
    <property type="molecule type" value="Genomic_DNA"/>
</dbReference>
<proteinExistence type="predicted"/>
<gene>
    <name evidence="2" type="ORF">CSSPJE1EN2_LOCUS14653</name>
</gene>
<accession>A0ABP1BA02</accession>
<keyword evidence="3" id="KW-1185">Reference proteome</keyword>
<organism evidence="2 3">
    <name type="scientific">Sphagnum jensenii</name>
    <dbReference type="NCBI Taxonomy" id="128206"/>
    <lineage>
        <taxon>Eukaryota</taxon>
        <taxon>Viridiplantae</taxon>
        <taxon>Streptophyta</taxon>
        <taxon>Embryophyta</taxon>
        <taxon>Bryophyta</taxon>
        <taxon>Sphagnophytina</taxon>
        <taxon>Sphagnopsida</taxon>
        <taxon>Sphagnales</taxon>
        <taxon>Sphagnaceae</taxon>
        <taxon>Sphagnum</taxon>
    </lineage>
</organism>
<sequence>MWMVVGWHVAFLYLWDEEDIIMAMEWPSFCLGHSWTYVGCYAWEDGAISQRKPLSLPNPLVLIDENAKELGDAVRENAPTAQEKVVVNDSNLSDYIGNPLCFRVIIFSMSKPPLVLLCAQLGLDKDVAMIGEVTLTGRVVLPIGGPSQEAWAYDL</sequence>
<evidence type="ECO:0000259" key="1">
    <source>
        <dbReference type="Pfam" id="PF05362"/>
    </source>
</evidence>
<evidence type="ECO:0000313" key="3">
    <source>
        <dbReference type="Proteomes" id="UP001497522"/>
    </source>
</evidence>